<protein>
    <submittedName>
        <fullName evidence="1">C39 family peptidase</fullName>
    </submittedName>
</protein>
<dbReference type="GeneID" id="74308669"/>
<reference evidence="1" key="1">
    <citation type="submission" date="2022-04" db="EMBL/GenBank/DDBJ databases">
        <title>Complete genome of Methanoplanus endosymbiosus DSM 3599.</title>
        <authorList>
            <person name="Chen S.-C."/>
            <person name="You Y.-T."/>
            <person name="Zhou Y.-Z."/>
            <person name="Lai M.-C."/>
        </authorList>
    </citation>
    <scope>NUCLEOTIDE SEQUENCE</scope>
    <source>
        <strain evidence="1">DSM 3599</strain>
    </source>
</reference>
<keyword evidence="2" id="KW-1185">Reference proteome</keyword>
<dbReference type="RefSeq" id="WP_257742426.1">
    <property type="nucleotide sequence ID" value="NZ_CP096115.1"/>
</dbReference>
<evidence type="ECO:0000313" key="1">
    <source>
        <dbReference type="EMBL" id="UUX92277.1"/>
    </source>
</evidence>
<dbReference type="AlphaFoldDB" id="A0A9E7TH55"/>
<dbReference type="Proteomes" id="UP001060368">
    <property type="component" value="Chromosome"/>
</dbReference>
<organism evidence="1 2">
    <name type="scientific">Methanoplanus endosymbiosus</name>
    <dbReference type="NCBI Taxonomy" id="33865"/>
    <lineage>
        <taxon>Archaea</taxon>
        <taxon>Methanobacteriati</taxon>
        <taxon>Methanobacteriota</taxon>
        <taxon>Stenosarchaea group</taxon>
        <taxon>Methanomicrobia</taxon>
        <taxon>Methanomicrobiales</taxon>
        <taxon>Methanomicrobiaceae</taxon>
        <taxon>Methanoplanus</taxon>
    </lineage>
</organism>
<evidence type="ECO:0000313" key="2">
    <source>
        <dbReference type="Proteomes" id="UP001060368"/>
    </source>
</evidence>
<sequence length="498" mass="58203">MDRYDKSFVIDAETTLKRISDTSYGGKLIRSLIIHSVNCKEWEAEKNLFRQKLVEPESGFSDKIDLAATRWYVEISDLNNDQKCHHRHNGHIDFRPISPTISDAFLPIPQKKNFFVTCQKMYKSDDFNYPLIRTVPYTVPDSKLSMCAPASMWIILSTLSNELGKQHLSLYEIIDSLPKKSGNKPIEARDFNWLIEKLGYSHYYYYGVSKSILYDEIEQKLSSDECIKECCLRHLYDNIWRENKNNNVMDSHVLYSYIESEIPVYLVFNYKDLLKIDNYPGEKAEKDNYNEIYHVIVAIGYTLTDNGEIDNFIVHDVNASPFMTIPRTTIDECLLEAVVLLPEDTYHYNFAKFSFTRAIETISKFDDKIKEIVSTGKVIHRPYLMRSQRVKFWFTDRDKYCDKVTKIFSKADLPKYVWVFEVSNPELKKSDKSIGIIIFDAGISNKNAGPILISLPKFMLWYEEGKRKMEEYKKPIYDSLLIFRSNVNESKGQNSNVF</sequence>
<gene>
    <name evidence="1" type="ORF">L6E24_13160</name>
</gene>
<proteinExistence type="predicted"/>
<name>A0A9E7TH55_9EURY</name>
<dbReference type="KEGG" id="mend:L6E24_13160"/>
<accession>A0A9E7TH55</accession>
<dbReference type="EMBL" id="CP096115">
    <property type="protein sequence ID" value="UUX92277.1"/>
    <property type="molecule type" value="Genomic_DNA"/>
</dbReference>